<protein>
    <submittedName>
        <fullName evidence="2">Uncharacterized protein</fullName>
    </submittedName>
</protein>
<evidence type="ECO:0000256" key="1">
    <source>
        <dbReference type="SAM" id="MobiDB-lite"/>
    </source>
</evidence>
<keyword evidence="3" id="KW-1185">Reference proteome</keyword>
<dbReference type="AlphaFoldDB" id="A0A2T7NI97"/>
<dbReference type="Proteomes" id="UP000245119">
    <property type="component" value="Linkage Group LG12"/>
</dbReference>
<dbReference type="EMBL" id="PZQS01000012">
    <property type="protein sequence ID" value="PVD20903.1"/>
    <property type="molecule type" value="Genomic_DNA"/>
</dbReference>
<feature type="compositionally biased region" description="Basic and acidic residues" evidence="1">
    <location>
        <begin position="150"/>
        <end position="166"/>
    </location>
</feature>
<name>A0A2T7NI97_POMCA</name>
<sequence length="205" mass="22321">MYSTSALAPATTGRATGWMTSPVVKKPRTTSSDVSLSSDNDLPPRVTSALYPASSTDVSPQTEALDLQTKKTTNARNIGADLKPGAEPSLRVHTTRIRRGTSRLQSTLVQPGKRTEIQNQQVKPASENILCIFQFHSCLDTDLYSNRPVDVDERSTSLPHQHHEPDLLSNGQGTSGPGSSTTVWYCPLVTFHNTVTVRNCCQDNV</sequence>
<comment type="caution">
    <text evidence="2">The sequence shown here is derived from an EMBL/GenBank/DDBJ whole genome shotgun (WGS) entry which is preliminary data.</text>
</comment>
<reference evidence="2 3" key="1">
    <citation type="submission" date="2018-04" db="EMBL/GenBank/DDBJ databases">
        <title>The genome of golden apple snail Pomacea canaliculata provides insight into stress tolerance and invasive adaptation.</title>
        <authorList>
            <person name="Liu C."/>
            <person name="Liu B."/>
            <person name="Ren Y."/>
            <person name="Zhang Y."/>
            <person name="Wang H."/>
            <person name="Li S."/>
            <person name="Jiang F."/>
            <person name="Yin L."/>
            <person name="Zhang G."/>
            <person name="Qian W."/>
            <person name="Fan W."/>
        </authorList>
    </citation>
    <scope>NUCLEOTIDE SEQUENCE [LARGE SCALE GENOMIC DNA]</scope>
    <source>
        <strain evidence="2">SZHN2017</strain>
        <tissue evidence="2">Muscle</tissue>
    </source>
</reference>
<proteinExistence type="predicted"/>
<gene>
    <name evidence="2" type="ORF">C0Q70_19066</name>
</gene>
<accession>A0A2T7NI97</accession>
<feature type="compositionally biased region" description="Low complexity" evidence="1">
    <location>
        <begin position="31"/>
        <end position="41"/>
    </location>
</feature>
<feature type="region of interest" description="Disordered" evidence="1">
    <location>
        <begin position="150"/>
        <end position="175"/>
    </location>
</feature>
<feature type="region of interest" description="Disordered" evidence="1">
    <location>
        <begin position="17"/>
        <end position="45"/>
    </location>
</feature>
<evidence type="ECO:0000313" key="3">
    <source>
        <dbReference type="Proteomes" id="UP000245119"/>
    </source>
</evidence>
<organism evidence="2 3">
    <name type="scientific">Pomacea canaliculata</name>
    <name type="common">Golden apple snail</name>
    <dbReference type="NCBI Taxonomy" id="400727"/>
    <lineage>
        <taxon>Eukaryota</taxon>
        <taxon>Metazoa</taxon>
        <taxon>Spiralia</taxon>
        <taxon>Lophotrochozoa</taxon>
        <taxon>Mollusca</taxon>
        <taxon>Gastropoda</taxon>
        <taxon>Caenogastropoda</taxon>
        <taxon>Architaenioglossa</taxon>
        <taxon>Ampullarioidea</taxon>
        <taxon>Ampullariidae</taxon>
        <taxon>Pomacea</taxon>
    </lineage>
</organism>
<evidence type="ECO:0000313" key="2">
    <source>
        <dbReference type="EMBL" id="PVD20903.1"/>
    </source>
</evidence>